<organism evidence="4">
    <name type="scientific">Haemonchus placei</name>
    <name type="common">Barber's pole worm</name>
    <dbReference type="NCBI Taxonomy" id="6290"/>
    <lineage>
        <taxon>Eukaryota</taxon>
        <taxon>Metazoa</taxon>
        <taxon>Ecdysozoa</taxon>
        <taxon>Nematoda</taxon>
        <taxon>Chromadorea</taxon>
        <taxon>Rhabditida</taxon>
        <taxon>Rhabditina</taxon>
        <taxon>Rhabditomorpha</taxon>
        <taxon>Strongyloidea</taxon>
        <taxon>Trichostrongylidae</taxon>
        <taxon>Haemonchus</taxon>
    </lineage>
</organism>
<evidence type="ECO:0000313" key="4">
    <source>
        <dbReference type="WBParaSite" id="HPLM_0002049001-mRNA-1"/>
    </source>
</evidence>
<feature type="chain" id="PRO_5043124493" evidence="1">
    <location>
        <begin position="26"/>
        <end position="123"/>
    </location>
</feature>
<dbReference type="OrthoDB" id="7357196at2759"/>
<gene>
    <name evidence="2" type="ORF">HPLM_LOCUS20482</name>
</gene>
<dbReference type="WBParaSite" id="HPLM_0002049001-mRNA-1">
    <property type="protein sequence ID" value="HPLM_0002049001-mRNA-1"/>
    <property type="gene ID" value="HPLM_0002049001"/>
</dbReference>
<dbReference type="InterPro" id="IPR016186">
    <property type="entry name" value="C-type_lectin-like/link_sf"/>
</dbReference>
<dbReference type="CDD" id="cd00037">
    <property type="entry name" value="CLECT"/>
    <property type="match status" value="1"/>
</dbReference>
<sequence>MIACCRKSSVKILLVIIVLVEASMGIDPCSPWVVNFQTLKCYRVFCERRSQPEAEKICQEYGGHLATICSKEVNDFAARMSTFQFVCISKKRDKSTNSLTLFLRSGSSGIVGSFGCRFGLHCA</sequence>
<evidence type="ECO:0000256" key="1">
    <source>
        <dbReference type="SAM" id="SignalP"/>
    </source>
</evidence>
<dbReference type="EMBL" id="UZAF01022266">
    <property type="protein sequence ID" value="VDO84177.1"/>
    <property type="molecule type" value="Genomic_DNA"/>
</dbReference>
<evidence type="ECO:0000313" key="2">
    <source>
        <dbReference type="EMBL" id="VDO84177.1"/>
    </source>
</evidence>
<evidence type="ECO:0000313" key="3">
    <source>
        <dbReference type="Proteomes" id="UP000268014"/>
    </source>
</evidence>
<reference evidence="4" key="1">
    <citation type="submission" date="2017-02" db="UniProtKB">
        <authorList>
            <consortium name="WormBaseParasite"/>
        </authorList>
    </citation>
    <scope>IDENTIFICATION</scope>
</reference>
<dbReference type="AlphaFoldDB" id="A0A0N4X7Z8"/>
<feature type="signal peptide" evidence="1">
    <location>
        <begin position="1"/>
        <end position="25"/>
    </location>
</feature>
<dbReference type="InterPro" id="IPR016187">
    <property type="entry name" value="CTDL_fold"/>
</dbReference>
<keyword evidence="3" id="KW-1185">Reference proteome</keyword>
<reference evidence="2 3" key="2">
    <citation type="submission" date="2018-11" db="EMBL/GenBank/DDBJ databases">
        <authorList>
            <consortium name="Pathogen Informatics"/>
        </authorList>
    </citation>
    <scope>NUCLEOTIDE SEQUENCE [LARGE SCALE GENOMIC DNA]</scope>
    <source>
        <strain evidence="2 3">MHpl1</strain>
    </source>
</reference>
<proteinExistence type="predicted"/>
<name>A0A0N4X7Z8_HAEPC</name>
<accession>A0A0N4X7Z8</accession>
<dbReference type="Proteomes" id="UP000268014">
    <property type="component" value="Unassembled WGS sequence"/>
</dbReference>
<protein>
    <submittedName>
        <fullName evidence="4">C-type lectin domain-containing protein</fullName>
    </submittedName>
</protein>
<dbReference type="SUPFAM" id="SSF56436">
    <property type="entry name" value="C-type lectin-like"/>
    <property type="match status" value="1"/>
</dbReference>
<keyword evidence="1" id="KW-0732">Signal</keyword>
<dbReference type="Gene3D" id="3.10.100.10">
    <property type="entry name" value="Mannose-Binding Protein A, subunit A"/>
    <property type="match status" value="1"/>
</dbReference>